<dbReference type="RefSeq" id="WP_067634033.1">
    <property type="nucleotide sequence ID" value="NZ_CP013213.1"/>
</dbReference>
<dbReference type="GO" id="GO:0003677">
    <property type="term" value="F:DNA binding"/>
    <property type="evidence" value="ECO:0007669"/>
    <property type="project" value="UniProtKB-UniRule"/>
</dbReference>
<evidence type="ECO:0000256" key="2">
    <source>
        <dbReference type="PROSITE-ProRule" id="PRU00335"/>
    </source>
</evidence>
<dbReference type="InterPro" id="IPR039532">
    <property type="entry name" value="TetR_C_Firmicutes"/>
</dbReference>
<dbReference type="OrthoDB" id="9810250at2"/>
<dbReference type="InterPro" id="IPR001647">
    <property type="entry name" value="HTH_TetR"/>
</dbReference>
<name>A0A0X8H1J2_9FIRM</name>
<dbReference type="PROSITE" id="PS50977">
    <property type="entry name" value="HTH_TETR_2"/>
    <property type="match status" value="1"/>
</dbReference>
<sequence length="172" mass="20512">MTHKKEPKSKFRLRNALNELMEKQHFTQISVNDICAQAYVGRSTFYEHFQDKYDLLMYSLNTFYEELSSHLENETDVRRIELVLEAIKLQSQFLKRLLRSDLNHEVNQIIRKVWNDKIESRVQEGSHLDEFSIRFAAGGVVFMILRWIETDCDEPVEDFAKALNDIFKRLEH</sequence>
<dbReference type="Gene3D" id="1.10.357.10">
    <property type="entry name" value="Tetracycline Repressor, domain 2"/>
    <property type="match status" value="1"/>
</dbReference>
<keyword evidence="5" id="KW-1185">Reference proteome</keyword>
<reference evidence="4 5" key="1">
    <citation type="submission" date="2015-10" db="EMBL/GenBank/DDBJ databases">
        <title>Erysipelothrix larvae sp. LV19 isolated from the larval gut of the rhinoceros beetle, Trypoxylus dichotomus.</title>
        <authorList>
            <person name="Lim S."/>
            <person name="Kim B.-C."/>
        </authorList>
    </citation>
    <scope>NUCLEOTIDE SEQUENCE [LARGE SCALE GENOMIC DNA]</scope>
    <source>
        <strain evidence="4 5">LV19</strain>
    </source>
</reference>
<dbReference type="Pfam" id="PF14278">
    <property type="entry name" value="TetR_C_8"/>
    <property type="match status" value="1"/>
</dbReference>
<dbReference type="EMBL" id="CP013213">
    <property type="protein sequence ID" value="AMC94373.1"/>
    <property type="molecule type" value="Genomic_DNA"/>
</dbReference>
<evidence type="ECO:0000313" key="5">
    <source>
        <dbReference type="Proteomes" id="UP000063781"/>
    </source>
</evidence>
<dbReference type="InterPro" id="IPR009057">
    <property type="entry name" value="Homeodomain-like_sf"/>
</dbReference>
<dbReference type="PANTHER" id="PTHR43479:SF7">
    <property type="entry name" value="TETR-FAMILY TRANSCRIPTIONAL REGULATOR"/>
    <property type="match status" value="1"/>
</dbReference>
<evidence type="ECO:0000256" key="1">
    <source>
        <dbReference type="ARBA" id="ARBA00023125"/>
    </source>
</evidence>
<evidence type="ECO:0000259" key="3">
    <source>
        <dbReference type="PROSITE" id="PS50977"/>
    </source>
</evidence>
<feature type="DNA-binding region" description="H-T-H motif" evidence="2">
    <location>
        <begin position="30"/>
        <end position="49"/>
    </location>
</feature>
<dbReference type="AlphaFoldDB" id="A0A0X8H1J2"/>
<organism evidence="4 5">
    <name type="scientific">Erysipelothrix larvae</name>
    <dbReference type="NCBI Taxonomy" id="1514105"/>
    <lineage>
        <taxon>Bacteria</taxon>
        <taxon>Bacillati</taxon>
        <taxon>Bacillota</taxon>
        <taxon>Erysipelotrichia</taxon>
        <taxon>Erysipelotrichales</taxon>
        <taxon>Erysipelotrichaceae</taxon>
        <taxon>Erysipelothrix</taxon>
    </lineage>
</organism>
<dbReference type="SUPFAM" id="SSF46689">
    <property type="entry name" value="Homeodomain-like"/>
    <property type="match status" value="1"/>
</dbReference>
<dbReference type="Proteomes" id="UP000063781">
    <property type="component" value="Chromosome"/>
</dbReference>
<keyword evidence="1 2" id="KW-0238">DNA-binding</keyword>
<proteinExistence type="predicted"/>
<dbReference type="PANTHER" id="PTHR43479">
    <property type="entry name" value="ACREF/ENVCD OPERON REPRESSOR-RELATED"/>
    <property type="match status" value="1"/>
</dbReference>
<accession>A0A0X8H1J2</accession>
<evidence type="ECO:0000313" key="4">
    <source>
        <dbReference type="EMBL" id="AMC94373.1"/>
    </source>
</evidence>
<dbReference type="STRING" id="1514105.AOC36_10435"/>
<dbReference type="Pfam" id="PF00440">
    <property type="entry name" value="TetR_N"/>
    <property type="match status" value="1"/>
</dbReference>
<dbReference type="KEGG" id="erl:AOC36_10435"/>
<gene>
    <name evidence="4" type="ORF">AOC36_10435</name>
</gene>
<dbReference type="InterPro" id="IPR050624">
    <property type="entry name" value="HTH-type_Tx_Regulator"/>
</dbReference>
<protein>
    <recommendedName>
        <fullName evidence="3">HTH tetR-type domain-containing protein</fullName>
    </recommendedName>
</protein>
<feature type="domain" description="HTH tetR-type" evidence="3">
    <location>
        <begin position="7"/>
        <end position="67"/>
    </location>
</feature>